<feature type="non-terminal residue" evidence="1">
    <location>
        <position position="31"/>
    </location>
</feature>
<accession>A0A392U8X0</accession>
<protein>
    <submittedName>
        <fullName evidence="1">Uncharacterized protein</fullName>
    </submittedName>
</protein>
<evidence type="ECO:0000313" key="1">
    <source>
        <dbReference type="EMBL" id="MCI68195.1"/>
    </source>
</evidence>
<comment type="caution">
    <text evidence="1">The sequence shown here is derived from an EMBL/GenBank/DDBJ whole genome shotgun (WGS) entry which is preliminary data.</text>
</comment>
<organism evidence="1 2">
    <name type="scientific">Trifolium medium</name>
    <dbReference type="NCBI Taxonomy" id="97028"/>
    <lineage>
        <taxon>Eukaryota</taxon>
        <taxon>Viridiplantae</taxon>
        <taxon>Streptophyta</taxon>
        <taxon>Embryophyta</taxon>
        <taxon>Tracheophyta</taxon>
        <taxon>Spermatophyta</taxon>
        <taxon>Magnoliopsida</taxon>
        <taxon>eudicotyledons</taxon>
        <taxon>Gunneridae</taxon>
        <taxon>Pentapetalae</taxon>
        <taxon>rosids</taxon>
        <taxon>fabids</taxon>
        <taxon>Fabales</taxon>
        <taxon>Fabaceae</taxon>
        <taxon>Papilionoideae</taxon>
        <taxon>50 kb inversion clade</taxon>
        <taxon>NPAAA clade</taxon>
        <taxon>Hologalegina</taxon>
        <taxon>IRL clade</taxon>
        <taxon>Trifolieae</taxon>
        <taxon>Trifolium</taxon>
    </lineage>
</organism>
<dbReference type="AlphaFoldDB" id="A0A392U8X0"/>
<sequence length="31" mass="3426">MSDQCPKGVVCFNCKEATHKSNVYKKPRVAG</sequence>
<name>A0A392U8X0_9FABA</name>
<dbReference type="EMBL" id="LXQA010732190">
    <property type="protein sequence ID" value="MCI68195.1"/>
    <property type="molecule type" value="Genomic_DNA"/>
</dbReference>
<evidence type="ECO:0000313" key="2">
    <source>
        <dbReference type="Proteomes" id="UP000265520"/>
    </source>
</evidence>
<keyword evidence="2" id="KW-1185">Reference proteome</keyword>
<dbReference type="Proteomes" id="UP000265520">
    <property type="component" value="Unassembled WGS sequence"/>
</dbReference>
<reference evidence="1 2" key="1">
    <citation type="journal article" date="2018" name="Front. Plant Sci.">
        <title>Red Clover (Trifolium pratense) and Zigzag Clover (T. medium) - A Picture of Genomic Similarities and Differences.</title>
        <authorList>
            <person name="Dluhosova J."/>
            <person name="Istvanek J."/>
            <person name="Nedelnik J."/>
            <person name="Repkova J."/>
        </authorList>
    </citation>
    <scope>NUCLEOTIDE SEQUENCE [LARGE SCALE GENOMIC DNA]</scope>
    <source>
        <strain evidence="2">cv. 10/8</strain>
        <tissue evidence="1">Leaf</tissue>
    </source>
</reference>
<proteinExistence type="predicted"/>